<comment type="caution">
    <text evidence="1">The sequence shown here is derived from an EMBL/GenBank/DDBJ whole genome shotgun (WGS) entry which is preliminary data.</text>
</comment>
<evidence type="ECO:0000313" key="1">
    <source>
        <dbReference type="EMBL" id="KAF7684726.1"/>
    </source>
</evidence>
<keyword evidence="2" id="KW-1185">Reference proteome</keyword>
<dbReference type="SUPFAM" id="SSF52540">
    <property type="entry name" value="P-loop containing nucleoside triphosphate hydrolases"/>
    <property type="match status" value="1"/>
</dbReference>
<dbReference type="InterPro" id="IPR027417">
    <property type="entry name" value="P-loop_NTPase"/>
</dbReference>
<sequence>MITYLIITLIITLIVFYYNKEKKKFIFIGPRNTGKTRTINYLLGHDFETVPTLEPYTITHEGYSITDSPIMDANISEPMDPKYEYFYFIRSSKDIDTAPQFKGWFVYYGDENIQHKKLLKSKEEVKCKIFN</sequence>
<organism evidence="1 2">
    <name type="scientific">Astathelohania contejeani</name>
    <dbReference type="NCBI Taxonomy" id="164912"/>
    <lineage>
        <taxon>Eukaryota</taxon>
        <taxon>Fungi</taxon>
        <taxon>Fungi incertae sedis</taxon>
        <taxon>Microsporidia</taxon>
        <taxon>Astathelohaniidae</taxon>
        <taxon>Astathelohania</taxon>
    </lineage>
</organism>
<reference evidence="1 2" key="1">
    <citation type="submission" date="2019-01" db="EMBL/GenBank/DDBJ databases">
        <title>Genomes sequencing and comparative genomics of infectious freshwater microsporidia, Cucumispora dikerogammari and Thelohania contejeani.</title>
        <authorList>
            <person name="Cormier A."/>
            <person name="Giraud I."/>
            <person name="Wattier R."/>
            <person name="Teixeira M."/>
            <person name="Grandjean F."/>
            <person name="Rigaud T."/>
            <person name="Cordaux R."/>
        </authorList>
    </citation>
    <scope>NUCLEOTIDE SEQUENCE [LARGE SCALE GENOMIC DNA]</scope>
    <source>
        <strain evidence="1">T1</strain>
        <tissue evidence="1">Spores</tissue>
    </source>
</reference>
<gene>
    <name evidence="1" type="ORF">TCON_0079</name>
</gene>
<proteinExistence type="predicted"/>
<name>A0ABQ7I2M2_9MICR</name>
<evidence type="ECO:0000313" key="2">
    <source>
        <dbReference type="Proteomes" id="UP001516464"/>
    </source>
</evidence>
<accession>A0ABQ7I2M2</accession>
<evidence type="ECO:0008006" key="3">
    <source>
        <dbReference type="Google" id="ProtNLM"/>
    </source>
</evidence>
<dbReference type="Proteomes" id="UP001516464">
    <property type="component" value="Unassembled WGS sequence"/>
</dbReference>
<dbReference type="EMBL" id="SBIQ01000003">
    <property type="protein sequence ID" value="KAF7684726.1"/>
    <property type="molecule type" value="Genomic_DNA"/>
</dbReference>
<protein>
    <recommendedName>
        <fullName evidence="3">G domain-containing protein</fullName>
    </recommendedName>
</protein>